<dbReference type="GO" id="GO:0008483">
    <property type="term" value="F:transaminase activity"/>
    <property type="evidence" value="ECO:0007669"/>
    <property type="project" value="UniProtKB-KW"/>
</dbReference>
<dbReference type="SUPFAM" id="SSF50998">
    <property type="entry name" value="Quinoprotein alcohol dehydrogenase-like"/>
    <property type="match status" value="1"/>
</dbReference>
<sequence>MKTAFKFAFILFVLSFSEAAIAYGMIDPLWSLSTQAESIDVSENYVLVVSDTLRLLDRTGDPILERPTPLWAGLVDKNLVILEDANVSELNEGTMLKTVRVTWINPANKSSTSYAIKIKNFPPWIIAKGEKYVVVLDFEPMGNSTFYVLDKHGIARKLRGAIAVEEIKVKNESIYVRSFSNIYKFKEKREWMIDFPICIFPRTFDVYKNFIGVLLNNGTLLMLENTKKLWGKDLEFSEAHKYECFYATYSSPLYAELGFLGDKLLVTIDNEVMLYDTNGTLLWTFELDENVTKLATSNSLALAITPNKVYFISKDGILGSYITPTNIKHAAISNLNAIITDFEAIYFFTFEAFVTVTDVDESIAREVFSNEMPGVQIILGKAAAKFVNATFTRDTMKFNGTVYKSIWRKEDYCLIQPENGRVFIVGTHRYGTKACLLYYKERKPRKPVLLKWRDLDRDSIVEIEELIVLS</sequence>
<protein>
    <submittedName>
        <fullName evidence="1">Adenosylmethionine-8-amino-7-oxononanoate aminotransferase</fullName>
    </submittedName>
</protein>
<accession>A0A2Z2MPW9</accession>
<reference evidence="1 2" key="1">
    <citation type="submission" date="2016-04" db="EMBL/GenBank/DDBJ databases">
        <title>Complete genome sequence of Thermococcus siculi type strain RG-20.</title>
        <authorList>
            <person name="Oger P.M."/>
        </authorList>
    </citation>
    <scope>NUCLEOTIDE SEQUENCE [LARGE SCALE GENOMIC DNA]</scope>
    <source>
        <strain evidence="1 2">RG-20</strain>
    </source>
</reference>
<dbReference type="OrthoDB" id="97637at2157"/>
<dbReference type="GeneID" id="33318712"/>
<dbReference type="EMBL" id="CP015103">
    <property type="protein sequence ID" value="ASJ09675.1"/>
    <property type="molecule type" value="Genomic_DNA"/>
</dbReference>
<gene>
    <name evidence="1" type="ORF">A3L11_10690</name>
</gene>
<organism evidence="1 2">
    <name type="scientific">Thermococcus siculi</name>
    <dbReference type="NCBI Taxonomy" id="72803"/>
    <lineage>
        <taxon>Archaea</taxon>
        <taxon>Methanobacteriati</taxon>
        <taxon>Methanobacteriota</taxon>
        <taxon>Thermococci</taxon>
        <taxon>Thermococcales</taxon>
        <taxon>Thermococcaceae</taxon>
        <taxon>Thermococcus</taxon>
    </lineage>
</organism>
<keyword evidence="1" id="KW-0032">Aminotransferase</keyword>
<dbReference type="KEGG" id="tsl:A3L11_10690"/>
<evidence type="ECO:0000313" key="1">
    <source>
        <dbReference type="EMBL" id="ASJ09675.1"/>
    </source>
</evidence>
<keyword evidence="1" id="KW-0808">Transferase</keyword>
<name>A0A2Z2MPW9_9EURY</name>
<evidence type="ECO:0000313" key="2">
    <source>
        <dbReference type="Proteomes" id="UP000250125"/>
    </source>
</evidence>
<dbReference type="Proteomes" id="UP000250125">
    <property type="component" value="Chromosome"/>
</dbReference>
<dbReference type="AlphaFoldDB" id="A0A2Z2MPW9"/>
<proteinExistence type="predicted"/>
<dbReference type="RefSeq" id="WP_088856899.1">
    <property type="nucleotide sequence ID" value="NZ_CP015103.1"/>
</dbReference>
<keyword evidence="2" id="KW-1185">Reference proteome</keyword>
<dbReference type="InterPro" id="IPR011047">
    <property type="entry name" value="Quinoprotein_ADH-like_sf"/>
</dbReference>